<dbReference type="STRING" id="758825.SAMN02982985_02255"/>
<evidence type="ECO:0000313" key="4">
    <source>
        <dbReference type="Proteomes" id="UP000199470"/>
    </source>
</evidence>
<keyword evidence="1" id="KW-0472">Membrane</keyword>
<organism evidence="3 4">
    <name type="scientific">Rugamonas rubra</name>
    <dbReference type="NCBI Taxonomy" id="758825"/>
    <lineage>
        <taxon>Bacteria</taxon>
        <taxon>Pseudomonadati</taxon>
        <taxon>Pseudomonadota</taxon>
        <taxon>Betaproteobacteria</taxon>
        <taxon>Burkholderiales</taxon>
        <taxon>Oxalobacteraceae</taxon>
        <taxon>Telluria group</taxon>
        <taxon>Rugamonas</taxon>
    </lineage>
</organism>
<gene>
    <name evidence="3" type="ORF">SAMN02982985_02255</name>
</gene>
<protein>
    <submittedName>
        <fullName evidence="3">PilS N terminal</fullName>
    </submittedName>
</protein>
<proteinExistence type="predicted"/>
<keyword evidence="1" id="KW-1133">Transmembrane helix</keyword>
<dbReference type="EMBL" id="FOTW01000010">
    <property type="protein sequence ID" value="SFL98435.1"/>
    <property type="molecule type" value="Genomic_DNA"/>
</dbReference>
<sequence length="182" mass="18396">MKKASINKFGVVAFRGRQRGASLLEGIAYLGIAAIVILGAVSLLSSAFGNARSNQASEEVVSLRTAVKKLYSGQTYPATIVSTLIAAHAIPGSLVVDTEAKTVTNSWGGAVTVTPGPNGGSFVIGYPAVPQDVCINLVTGANGWTKIDNGGKGGVTTFPVNAEAALGVCADASANKLTFAAN</sequence>
<feature type="domain" description="Type 4 secretion system PilS N-terminal" evidence="2">
    <location>
        <begin position="52"/>
        <end position="181"/>
    </location>
</feature>
<accession>A0A1I4M606</accession>
<dbReference type="InterPro" id="IPR045584">
    <property type="entry name" value="Pilin-like"/>
</dbReference>
<dbReference type="AlphaFoldDB" id="A0A1I4M606"/>
<dbReference type="Pfam" id="PF08805">
    <property type="entry name" value="PilS"/>
    <property type="match status" value="1"/>
</dbReference>
<dbReference type="Gene3D" id="3.30.1690.10">
    <property type="entry name" value="TcpA-like pilin"/>
    <property type="match status" value="1"/>
</dbReference>
<keyword evidence="1" id="KW-0812">Transmembrane</keyword>
<reference evidence="3 4" key="1">
    <citation type="submission" date="2016-10" db="EMBL/GenBank/DDBJ databases">
        <authorList>
            <person name="de Groot N.N."/>
        </authorList>
    </citation>
    <scope>NUCLEOTIDE SEQUENCE [LARGE SCALE GENOMIC DNA]</scope>
    <source>
        <strain evidence="3 4">ATCC 43154</strain>
    </source>
</reference>
<dbReference type="Proteomes" id="UP000199470">
    <property type="component" value="Unassembled WGS sequence"/>
</dbReference>
<keyword evidence="4" id="KW-1185">Reference proteome</keyword>
<dbReference type="RefSeq" id="WP_245774201.1">
    <property type="nucleotide sequence ID" value="NZ_FOTW01000010.1"/>
</dbReference>
<dbReference type="InterPro" id="IPR014911">
    <property type="entry name" value="PilS_N"/>
</dbReference>
<evidence type="ECO:0000256" key="1">
    <source>
        <dbReference type="SAM" id="Phobius"/>
    </source>
</evidence>
<feature type="transmembrane region" description="Helical" evidence="1">
    <location>
        <begin position="21"/>
        <end position="44"/>
    </location>
</feature>
<evidence type="ECO:0000313" key="3">
    <source>
        <dbReference type="EMBL" id="SFL98435.1"/>
    </source>
</evidence>
<name>A0A1I4M606_9BURK</name>
<dbReference type="SUPFAM" id="SSF54523">
    <property type="entry name" value="Pili subunits"/>
    <property type="match status" value="1"/>
</dbReference>
<evidence type="ECO:0000259" key="2">
    <source>
        <dbReference type="Pfam" id="PF08805"/>
    </source>
</evidence>